<dbReference type="GO" id="GO:0005794">
    <property type="term" value="C:Golgi apparatus"/>
    <property type="evidence" value="ECO:0007669"/>
    <property type="project" value="TreeGrafter"/>
</dbReference>
<reference evidence="2 3" key="1">
    <citation type="journal article" date="2018" name="Sci. Data">
        <title>The draft genome sequence of cork oak.</title>
        <authorList>
            <person name="Ramos A.M."/>
            <person name="Usie A."/>
            <person name="Barbosa P."/>
            <person name="Barros P.M."/>
            <person name="Capote T."/>
            <person name="Chaves I."/>
            <person name="Simoes F."/>
            <person name="Abreu I."/>
            <person name="Carrasquinho I."/>
            <person name="Faro C."/>
            <person name="Guimaraes J.B."/>
            <person name="Mendonca D."/>
            <person name="Nobrega F."/>
            <person name="Rodrigues L."/>
            <person name="Saibo N.J.M."/>
            <person name="Varela M.C."/>
            <person name="Egas C."/>
            <person name="Matos J."/>
            <person name="Miguel C.M."/>
            <person name="Oliveira M.M."/>
            <person name="Ricardo C.P."/>
            <person name="Goncalves S."/>
        </authorList>
    </citation>
    <scope>NUCLEOTIDE SEQUENCE [LARGE SCALE GENOMIC DNA]</scope>
    <source>
        <strain evidence="3">cv. HL8</strain>
    </source>
</reference>
<evidence type="ECO:0000313" key="2">
    <source>
        <dbReference type="EMBL" id="KAK7827298.1"/>
    </source>
</evidence>
<dbReference type="GO" id="GO:0016413">
    <property type="term" value="F:O-acetyltransferase activity"/>
    <property type="evidence" value="ECO:0007669"/>
    <property type="project" value="InterPro"/>
</dbReference>
<dbReference type="PANTHER" id="PTHR32285:SF42">
    <property type="entry name" value="PROTEIN TRICHOME BIREFRINGENCE-LIKE 37"/>
    <property type="match status" value="1"/>
</dbReference>
<dbReference type="Pfam" id="PF14416">
    <property type="entry name" value="PMR5N"/>
    <property type="match status" value="1"/>
</dbReference>
<accession>A0AAW0JJW6</accession>
<dbReference type="Proteomes" id="UP000237347">
    <property type="component" value="Unassembled WGS sequence"/>
</dbReference>
<dbReference type="InterPro" id="IPR025846">
    <property type="entry name" value="TBL_N"/>
</dbReference>
<evidence type="ECO:0000259" key="1">
    <source>
        <dbReference type="Pfam" id="PF14416"/>
    </source>
</evidence>
<sequence>MANYIALALLRFENKESCDLYHGSWVYDKSYPLYDSSQCSFIEVSFACQRNGRPDKLYLKYRWQPSACNLPSLWLCMSAFA</sequence>
<dbReference type="EMBL" id="PKMF04000524">
    <property type="protein sequence ID" value="KAK7827298.1"/>
    <property type="molecule type" value="Genomic_DNA"/>
</dbReference>
<comment type="caution">
    <text evidence="2">The sequence shown here is derived from an EMBL/GenBank/DDBJ whole genome shotgun (WGS) entry which is preliminary data.</text>
</comment>
<organism evidence="2 3">
    <name type="scientific">Quercus suber</name>
    <name type="common">Cork oak</name>
    <dbReference type="NCBI Taxonomy" id="58331"/>
    <lineage>
        <taxon>Eukaryota</taxon>
        <taxon>Viridiplantae</taxon>
        <taxon>Streptophyta</taxon>
        <taxon>Embryophyta</taxon>
        <taxon>Tracheophyta</taxon>
        <taxon>Spermatophyta</taxon>
        <taxon>Magnoliopsida</taxon>
        <taxon>eudicotyledons</taxon>
        <taxon>Gunneridae</taxon>
        <taxon>Pentapetalae</taxon>
        <taxon>rosids</taxon>
        <taxon>fabids</taxon>
        <taxon>Fagales</taxon>
        <taxon>Fagaceae</taxon>
        <taxon>Quercus</taxon>
    </lineage>
</organism>
<keyword evidence="3" id="KW-1185">Reference proteome</keyword>
<dbReference type="InterPro" id="IPR029962">
    <property type="entry name" value="TBL"/>
</dbReference>
<dbReference type="PANTHER" id="PTHR32285">
    <property type="entry name" value="PROTEIN TRICHOME BIREFRINGENCE-LIKE 9-RELATED"/>
    <property type="match status" value="1"/>
</dbReference>
<evidence type="ECO:0000313" key="3">
    <source>
        <dbReference type="Proteomes" id="UP000237347"/>
    </source>
</evidence>
<protein>
    <submittedName>
        <fullName evidence="2">Protein trichome birefringence-like 43</fullName>
    </submittedName>
</protein>
<gene>
    <name evidence="2" type="primary">TBL43_3</name>
    <name evidence="2" type="ORF">CFP56_031242</name>
</gene>
<feature type="domain" description="Trichome birefringence-like N-terminal" evidence="1">
    <location>
        <begin position="16"/>
        <end position="69"/>
    </location>
</feature>
<name>A0AAW0JJW6_QUESU</name>
<dbReference type="AlphaFoldDB" id="A0AAW0JJW6"/>
<proteinExistence type="predicted"/>